<reference evidence="1 2" key="1">
    <citation type="submission" date="2016-07" db="EMBL/GenBank/DDBJ databases">
        <authorList>
            <person name="Townsley L."/>
            <person name="Shank E.A."/>
        </authorList>
    </citation>
    <scope>NUCLEOTIDE SEQUENCE [LARGE SCALE GENOMIC DNA]</scope>
    <source>
        <strain evidence="1 2">CH01</strain>
    </source>
</reference>
<accession>A0ABX2ZSU2</accession>
<proteinExistence type="predicted"/>
<comment type="caution">
    <text evidence="1">The sequence shown here is derived from an EMBL/GenBank/DDBJ whole genome shotgun (WGS) entry which is preliminary data.</text>
</comment>
<dbReference type="Proteomes" id="UP000094580">
    <property type="component" value="Unassembled WGS sequence"/>
</dbReference>
<organism evidence="1 2">
    <name type="scientific">Gottfriedia luciferensis</name>
    <dbReference type="NCBI Taxonomy" id="178774"/>
    <lineage>
        <taxon>Bacteria</taxon>
        <taxon>Bacillati</taxon>
        <taxon>Bacillota</taxon>
        <taxon>Bacilli</taxon>
        <taxon>Bacillales</taxon>
        <taxon>Bacillaceae</taxon>
        <taxon>Gottfriedia</taxon>
    </lineage>
</organism>
<gene>
    <name evidence="1" type="ORF">BED47_12420</name>
</gene>
<dbReference type="EMBL" id="MDKC01000035">
    <property type="protein sequence ID" value="ODG90138.1"/>
    <property type="molecule type" value="Genomic_DNA"/>
</dbReference>
<dbReference type="RefSeq" id="WP_025568705.1">
    <property type="nucleotide sequence ID" value="NZ_MDKC01000035.1"/>
</dbReference>
<evidence type="ECO:0000313" key="2">
    <source>
        <dbReference type="Proteomes" id="UP000094580"/>
    </source>
</evidence>
<name>A0ABX2ZSU2_9BACI</name>
<sequence length="60" mass="7250">MNEQELKEYRTNVISSLEEEIAHYQNLIKLTRHSRLKESHTYNLKFMQELLDAEKADQNK</sequence>
<keyword evidence="2" id="KW-1185">Reference proteome</keyword>
<protein>
    <submittedName>
        <fullName evidence="1">Uncharacterized protein</fullName>
    </submittedName>
</protein>
<evidence type="ECO:0000313" key="1">
    <source>
        <dbReference type="EMBL" id="ODG90138.1"/>
    </source>
</evidence>